<evidence type="ECO:0000256" key="2">
    <source>
        <dbReference type="ARBA" id="ARBA00022857"/>
    </source>
</evidence>
<dbReference type="RefSeq" id="XP_060337001.1">
    <property type="nucleotide sequence ID" value="XM_060471503.1"/>
</dbReference>
<dbReference type="EMBL" id="JAUEPS010000004">
    <property type="protein sequence ID" value="KAK0466174.1"/>
    <property type="molecule type" value="Genomic_DNA"/>
</dbReference>
<dbReference type="PROSITE" id="PS00061">
    <property type="entry name" value="ADH_SHORT"/>
    <property type="match status" value="1"/>
</dbReference>
<dbReference type="GeneID" id="85355051"/>
<evidence type="ECO:0000313" key="5">
    <source>
        <dbReference type="Proteomes" id="UP001175211"/>
    </source>
</evidence>
<name>A0AA39NIJ0_ARMTA</name>
<dbReference type="InterPro" id="IPR036291">
    <property type="entry name" value="NAD(P)-bd_dom_sf"/>
</dbReference>
<dbReference type="SUPFAM" id="SSF51735">
    <property type="entry name" value="NAD(P)-binding Rossmann-fold domains"/>
    <property type="match status" value="1"/>
</dbReference>
<keyword evidence="3" id="KW-0560">Oxidoreductase</keyword>
<dbReference type="Gene3D" id="3.40.50.720">
    <property type="entry name" value="NAD(P)-binding Rossmann-like Domain"/>
    <property type="match status" value="1"/>
</dbReference>
<organism evidence="4 5">
    <name type="scientific">Armillaria tabescens</name>
    <name type="common">Ringless honey mushroom</name>
    <name type="synonym">Agaricus tabescens</name>
    <dbReference type="NCBI Taxonomy" id="1929756"/>
    <lineage>
        <taxon>Eukaryota</taxon>
        <taxon>Fungi</taxon>
        <taxon>Dikarya</taxon>
        <taxon>Basidiomycota</taxon>
        <taxon>Agaricomycotina</taxon>
        <taxon>Agaricomycetes</taxon>
        <taxon>Agaricomycetidae</taxon>
        <taxon>Agaricales</taxon>
        <taxon>Marasmiineae</taxon>
        <taxon>Physalacriaceae</taxon>
        <taxon>Desarmillaria</taxon>
    </lineage>
</organism>
<dbReference type="FunFam" id="3.40.50.720:FF:000245">
    <property type="entry name" value="Short chain dehydrogenase, putative"/>
    <property type="match status" value="1"/>
</dbReference>
<dbReference type="PANTHER" id="PTHR43008:SF9">
    <property type="entry name" value="OXIDOREDUCTASE"/>
    <property type="match status" value="1"/>
</dbReference>
<keyword evidence="5" id="KW-1185">Reference proteome</keyword>
<dbReference type="GO" id="GO:0016616">
    <property type="term" value="F:oxidoreductase activity, acting on the CH-OH group of donors, NAD or NADP as acceptor"/>
    <property type="evidence" value="ECO:0007669"/>
    <property type="project" value="UniProtKB-ARBA"/>
</dbReference>
<dbReference type="InterPro" id="IPR020904">
    <property type="entry name" value="Sc_DH/Rdtase_CS"/>
</dbReference>
<comment type="caution">
    <text evidence="4">The sequence shown here is derived from an EMBL/GenBank/DDBJ whole genome shotgun (WGS) entry which is preliminary data.</text>
</comment>
<dbReference type="Pfam" id="PF13561">
    <property type="entry name" value="adh_short_C2"/>
    <property type="match status" value="1"/>
</dbReference>
<evidence type="ECO:0000313" key="4">
    <source>
        <dbReference type="EMBL" id="KAK0466174.1"/>
    </source>
</evidence>
<comment type="similarity">
    <text evidence="1">Belongs to the short-chain dehydrogenases/reductases (SDR) family.</text>
</comment>
<dbReference type="AlphaFoldDB" id="A0AA39NIJ0"/>
<gene>
    <name evidence="4" type="ORF">EV420DRAFT_1510323</name>
</gene>
<dbReference type="PANTHER" id="PTHR43008">
    <property type="entry name" value="BENZIL REDUCTASE"/>
    <property type="match status" value="1"/>
</dbReference>
<keyword evidence="2" id="KW-0521">NADP</keyword>
<dbReference type="Proteomes" id="UP001175211">
    <property type="component" value="Unassembled WGS sequence"/>
</dbReference>
<dbReference type="PRINTS" id="PR00080">
    <property type="entry name" value="SDRFAMILY"/>
</dbReference>
<evidence type="ECO:0000256" key="3">
    <source>
        <dbReference type="ARBA" id="ARBA00023002"/>
    </source>
</evidence>
<dbReference type="InterPro" id="IPR002347">
    <property type="entry name" value="SDR_fam"/>
</dbReference>
<dbReference type="GO" id="GO:0050664">
    <property type="term" value="F:oxidoreductase activity, acting on NAD(P)H, oxygen as acceptor"/>
    <property type="evidence" value="ECO:0007669"/>
    <property type="project" value="TreeGrafter"/>
</dbReference>
<sequence>MAPMASSGIVAHHTILQAPVVAPILQDPTVSQLFTLGGRTAVVTGAARGLGITIAAALLEAGAHVYCLDILPEPSPKEWAALVVKSKEHNLTVNYRQVDVTKSDMVKSVFESIAAEAPCPVRVLVAAAGVQQECPAIDFKTEDMRRIMDINVVGTFNTAQAAAITMFKHGLGGSIVMIASMSGTVANKGLFCTPYNSSKAAVLQMCRSLSMEWAGHGVRVNTISPGYIKTAMTEMSLAAKPELGKQWADDNPLHRISLPWEYKGSVIFLASDASSFCTGADLRVDGGHSGAW</sequence>
<accession>A0AA39NIJ0</accession>
<dbReference type="PRINTS" id="PR00081">
    <property type="entry name" value="GDHRDH"/>
</dbReference>
<evidence type="ECO:0000256" key="1">
    <source>
        <dbReference type="ARBA" id="ARBA00006484"/>
    </source>
</evidence>
<reference evidence="4" key="1">
    <citation type="submission" date="2023-06" db="EMBL/GenBank/DDBJ databases">
        <authorList>
            <consortium name="Lawrence Berkeley National Laboratory"/>
            <person name="Ahrendt S."/>
            <person name="Sahu N."/>
            <person name="Indic B."/>
            <person name="Wong-Bajracharya J."/>
            <person name="Merenyi Z."/>
            <person name="Ke H.-M."/>
            <person name="Monk M."/>
            <person name="Kocsube S."/>
            <person name="Drula E."/>
            <person name="Lipzen A."/>
            <person name="Balint B."/>
            <person name="Henrissat B."/>
            <person name="Andreopoulos B."/>
            <person name="Martin F.M."/>
            <person name="Harder C.B."/>
            <person name="Rigling D."/>
            <person name="Ford K.L."/>
            <person name="Foster G.D."/>
            <person name="Pangilinan J."/>
            <person name="Papanicolaou A."/>
            <person name="Barry K."/>
            <person name="LaButti K."/>
            <person name="Viragh M."/>
            <person name="Koriabine M."/>
            <person name="Yan M."/>
            <person name="Riley R."/>
            <person name="Champramary S."/>
            <person name="Plett K.L."/>
            <person name="Tsai I.J."/>
            <person name="Slot J."/>
            <person name="Sipos G."/>
            <person name="Plett J."/>
            <person name="Nagy L.G."/>
            <person name="Grigoriev I.V."/>
        </authorList>
    </citation>
    <scope>NUCLEOTIDE SEQUENCE</scope>
    <source>
        <strain evidence="4">CCBAS 213</strain>
    </source>
</reference>
<protein>
    <submittedName>
        <fullName evidence="4">NAD-P-binding protein</fullName>
    </submittedName>
</protein>
<proteinExistence type="inferred from homology"/>